<proteinExistence type="inferred from homology"/>
<dbReference type="PANTHER" id="PTHR13296:SF0">
    <property type="entry name" value="PRE-MRNA-SPLICING FACTOR SPF27"/>
    <property type="match status" value="1"/>
</dbReference>
<evidence type="ECO:0000313" key="8">
    <source>
        <dbReference type="Proteomes" id="UP001189429"/>
    </source>
</evidence>
<gene>
    <name evidence="7" type="ORF">PCOR1329_LOCUS33413</name>
</gene>
<comment type="subcellular location">
    <subcellularLocation>
        <location evidence="1">Nucleus</location>
    </subcellularLocation>
</comment>
<dbReference type="PANTHER" id="PTHR13296">
    <property type="entry name" value="BCAS2 PROTEIN"/>
    <property type="match status" value="1"/>
</dbReference>
<evidence type="ECO:0000313" key="7">
    <source>
        <dbReference type="EMBL" id="CAK0837140.1"/>
    </source>
</evidence>
<evidence type="ECO:0000256" key="4">
    <source>
        <dbReference type="ARBA" id="ARBA00022728"/>
    </source>
</evidence>
<organism evidence="7 8">
    <name type="scientific">Prorocentrum cordatum</name>
    <dbReference type="NCBI Taxonomy" id="2364126"/>
    <lineage>
        <taxon>Eukaryota</taxon>
        <taxon>Sar</taxon>
        <taxon>Alveolata</taxon>
        <taxon>Dinophyceae</taxon>
        <taxon>Prorocentrales</taxon>
        <taxon>Prorocentraceae</taxon>
        <taxon>Prorocentrum</taxon>
    </lineage>
</organism>
<dbReference type="Pfam" id="PF05700">
    <property type="entry name" value="BCAS2"/>
    <property type="match status" value="1"/>
</dbReference>
<keyword evidence="4" id="KW-0747">Spliceosome</keyword>
<keyword evidence="5" id="KW-0508">mRNA splicing</keyword>
<evidence type="ECO:0000256" key="2">
    <source>
        <dbReference type="ARBA" id="ARBA00010788"/>
    </source>
</evidence>
<dbReference type="EMBL" id="CAUYUJ010014036">
    <property type="protein sequence ID" value="CAK0837140.1"/>
    <property type="molecule type" value="Genomic_DNA"/>
</dbReference>
<reference evidence="7" key="1">
    <citation type="submission" date="2023-10" db="EMBL/GenBank/DDBJ databases">
        <authorList>
            <person name="Chen Y."/>
            <person name="Shah S."/>
            <person name="Dougan E. K."/>
            <person name="Thang M."/>
            <person name="Chan C."/>
        </authorList>
    </citation>
    <scope>NUCLEOTIDE SEQUENCE [LARGE SCALE GENOMIC DNA]</scope>
</reference>
<comment type="similarity">
    <text evidence="2">Belongs to the SPF27 family.</text>
</comment>
<dbReference type="Proteomes" id="UP001189429">
    <property type="component" value="Unassembled WGS sequence"/>
</dbReference>
<evidence type="ECO:0000256" key="5">
    <source>
        <dbReference type="ARBA" id="ARBA00023187"/>
    </source>
</evidence>
<dbReference type="InterPro" id="IPR008409">
    <property type="entry name" value="SPF27"/>
</dbReference>
<comment type="caution">
    <text evidence="7">The sequence shown here is derived from an EMBL/GenBank/DDBJ whole genome shotgun (WGS) entry which is preliminary data.</text>
</comment>
<sequence length="220" mass="24439">MADTAEGEPPELLYMENENYHMVDALPYIDTQLGQVEVAQQVKGLIEEEMRHFEPRDYLASLPEPEFPLLASETVSQELKRVSSGEPLAGIDLGRYQLEQPQGQLAQDHGAWRKAAEAAHMQLEYNRLRRDVYGAREKPLEQHRAVSTLVIIGDPPVHADAHHCLASGHVRAASAVRGALLHHGADCTYDCRIFDAYSRRENLGSSIAKPEAVVVNVEAP</sequence>
<evidence type="ECO:0000256" key="1">
    <source>
        <dbReference type="ARBA" id="ARBA00004123"/>
    </source>
</evidence>
<protein>
    <submittedName>
        <fullName evidence="7">Uncharacterized protein</fullName>
    </submittedName>
</protein>
<name>A0ABN9SX54_9DINO</name>
<evidence type="ECO:0000256" key="3">
    <source>
        <dbReference type="ARBA" id="ARBA00022664"/>
    </source>
</evidence>
<accession>A0ABN9SX54</accession>
<evidence type="ECO:0000256" key="6">
    <source>
        <dbReference type="ARBA" id="ARBA00023242"/>
    </source>
</evidence>
<keyword evidence="3" id="KW-0507">mRNA processing</keyword>
<keyword evidence="8" id="KW-1185">Reference proteome</keyword>
<keyword evidence="6" id="KW-0539">Nucleus</keyword>